<evidence type="ECO:0000313" key="2">
    <source>
        <dbReference type="Proteomes" id="UP000006854"/>
    </source>
</evidence>
<dbReference type="RefSeq" id="WP_015038398.1">
    <property type="nucleotide sequence ID" value="NC_018750.1"/>
</dbReference>
<sequence>MTERYVPQFSHKDWIDNQDRVQAGGENGLNSRFHQLEAEFLGLAENQINPMLDVLGTPTRHLTLVPALHSYAKDGIAVPGWEQAVDMVAKPANVAEAHGFMNIVLPDGVQVRSLLVTGSNQSSTGTLTVSLDGREIGNNDAGTKRFVSSTKLGIPAPPAEEVRIKNESIRYYLTVEVVGAELTKPVKVFCVQLVYQ</sequence>
<dbReference type="HOGENOM" id="CLU_1389589_0_0_11"/>
<evidence type="ECO:0000313" key="1">
    <source>
        <dbReference type="EMBL" id="CCA60503.1"/>
    </source>
</evidence>
<proteinExistence type="predicted"/>
<organism evidence="1 2">
    <name type="scientific">Streptomyces venezuelae (strain ATCC 10712 / CBS 650.69 / DSM 40230 / JCM 4526 / NBRC 13096 / PD 04745)</name>
    <dbReference type="NCBI Taxonomy" id="953739"/>
    <lineage>
        <taxon>Bacteria</taxon>
        <taxon>Bacillati</taxon>
        <taxon>Actinomycetota</taxon>
        <taxon>Actinomycetes</taxon>
        <taxon>Kitasatosporales</taxon>
        <taxon>Streptomycetaceae</taxon>
        <taxon>Streptomyces</taxon>
    </lineage>
</organism>
<name>F2RLX3_STRVP</name>
<accession>F2RLX3</accession>
<dbReference type="OrthoDB" id="3321691at2"/>
<dbReference type="AlphaFoldDB" id="F2RLX3"/>
<dbReference type="STRING" id="953739.SVEN_7217"/>
<dbReference type="GeneID" id="51867730"/>
<protein>
    <submittedName>
        <fullName evidence="1">Uncharacterized protein</fullName>
    </submittedName>
</protein>
<reference evidence="1 2" key="1">
    <citation type="journal article" date="2011" name="BMC Genomics">
        <title>Genome-wide analysis of the role of GlnR in Streptomyces venezuelae provides new insights into global nitrogen regulation in actinomycetes.</title>
        <authorList>
            <person name="Pullan S.T."/>
            <person name="Bibb M.J."/>
            <person name="Merrick M."/>
        </authorList>
    </citation>
    <scope>NUCLEOTIDE SEQUENCE [LARGE SCALE GENOMIC DNA]</scope>
    <source>
        <strain evidence="1">ATCC 10712</strain>
    </source>
</reference>
<dbReference type="KEGG" id="sve:SVEN_7217"/>
<dbReference type="EMBL" id="FR845719">
    <property type="protein sequence ID" value="CCA60503.1"/>
    <property type="molecule type" value="Genomic_DNA"/>
</dbReference>
<dbReference type="Proteomes" id="UP000006854">
    <property type="component" value="Chromosome"/>
</dbReference>
<gene>
    <name evidence="1" type="ordered locus">SVEN_7217</name>
</gene>
<dbReference type="PATRIC" id="fig|953739.5.peg.2445"/>
<keyword evidence="2" id="KW-1185">Reference proteome</keyword>